<reference evidence="1 2" key="1">
    <citation type="submission" date="2020-08" db="EMBL/GenBank/DDBJ databases">
        <title>Genomic Encyclopedia of Type Strains, Phase IV (KMG-IV): sequencing the most valuable type-strain genomes for metagenomic binning, comparative biology and taxonomic classification.</title>
        <authorList>
            <person name="Goeker M."/>
        </authorList>
    </citation>
    <scope>NUCLEOTIDE SEQUENCE [LARGE SCALE GENOMIC DNA]</scope>
    <source>
        <strain evidence="1 2">DSM 101806</strain>
    </source>
</reference>
<keyword evidence="2" id="KW-1185">Reference proteome</keyword>
<dbReference type="Proteomes" id="UP000557392">
    <property type="component" value="Unassembled WGS sequence"/>
</dbReference>
<protein>
    <submittedName>
        <fullName evidence="1">Uncharacterized protein</fullName>
    </submittedName>
</protein>
<proteinExistence type="predicted"/>
<accession>A0A7W6NWF6</accession>
<comment type="caution">
    <text evidence="1">The sequence shown here is derived from an EMBL/GenBank/DDBJ whole genome shotgun (WGS) entry which is preliminary data.</text>
</comment>
<sequence length="105" mass="11398">MSRGPDAETLLRRALESHAEAAGCPVALVESDWTRWASATFSGARHLLALAGPPSPALDAWIAGLPEAELRLRGHLVADLAVEHVRRAQDRVTVSLEVLTVEERR</sequence>
<name>A0A7W6NWF6_9SPHN</name>
<evidence type="ECO:0000313" key="2">
    <source>
        <dbReference type="Proteomes" id="UP000557392"/>
    </source>
</evidence>
<dbReference type="AlphaFoldDB" id="A0A7W6NWF6"/>
<evidence type="ECO:0000313" key="1">
    <source>
        <dbReference type="EMBL" id="MBB4098542.1"/>
    </source>
</evidence>
<gene>
    <name evidence="1" type="ORF">GGR46_002106</name>
</gene>
<dbReference type="EMBL" id="JACIEH010000002">
    <property type="protein sequence ID" value="MBB4098542.1"/>
    <property type="molecule type" value="Genomic_DNA"/>
</dbReference>
<organism evidence="1 2">
    <name type="scientific">Sphingomonas kyeonggiensis</name>
    <dbReference type="NCBI Taxonomy" id="1268553"/>
    <lineage>
        <taxon>Bacteria</taxon>
        <taxon>Pseudomonadati</taxon>
        <taxon>Pseudomonadota</taxon>
        <taxon>Alphaproteobacteria</taxon>
        <taxon>Sphingomonadales</taxon>
        <taxon>Sphingomonadaceae</taxon>
        <taxon>Sphingomonas</taxon>
    </lineage>
</organism>
<dbReference type="RefSeq" id="WP_183997420.1">
    <property type="nucleotide sequence ID" value="NZ_JACIEH010000002.1"/>
</dbReference>